<dbReference type="Gene3D" id="3.40.50.300">
    <property type="entry name" value="P-loop containing nucleotide triphosphate hydrolases"/>
    <property type="match status" value="1"/>
</dbReference>
<feature type="compositionally biased region" description="Basic and acidic residues" evidence="1">
    <location>
        <begin position="162"/>
        <end position="171"/>
    </location>
</feature>
<feature type="compositionally biased region" description="Low complexity" evidence="1">
    <location>
        <begin position="39"/>
        <end position="57"/>
    </location>
</feature>
<evidence type="ECO:0000313" key="3">
    <source>
        <dbReference type="EMBL" id="NNH22739.1"/>
    </source>
</evidence>
<dbReference type="EMBL" id="JABEMA010000064">
    <property type="protein sequence ID" value="NNH22739.1"/>
    <property type="molecule type" value="Genomic_DNA"/>
</dbReference>
<comment type="caution">
    <text evidence="3">The sequence shown here is derived from an EMBL/GenBank/DDBJ whole genome shotgun (WGS) entry which is preliminary data.</text>
</comment>
<name>A0A849BHV2_9ACTN</name>
<feature type="compositionally biased region" description="Basic residues" evidence="1">
    <location>
        <begin position="172"/>
        <end position="191"/>
    </location>
</feature>
<dbReference type="InterPro" id="IPR016300">
    <property type="entry name" value="ATPase_ArsA/GET3"/>
</dbReference>
<dbReference type="InterPro" id="IPR025723">
    <property type="entry name" value="ArsA/GET3_ATPase-like"/>
</dbReference>
<keyword evidence="4" id="KW-1185">Reference proteome</keyword>
<feature type="compositionally biased region" description="Basic residues" evidence="1">
    <location>
        <begin position="66"/>
        <end position="87"/>
    </location>
</feature>
<dbReference type="PANTHER" id="PTHR10803:SF26">
    <property type="entry name" value="ANION TRANSPORTER ATPASE-RELATED"/>
    <property type="match status" value="1"/>
</dbReference>
<dbReference type="GO" id="GO:0016887">
    <property type="term" value="F:ATP hydrolysis activity"/>
    <property type="evidence" value="ECO:0007669"/>
    <property type="project" value="InterPro"/>
</dbReference>
<gene>
    <name evidence="3" type="ORF">HLB09_06460</name>
</gene>
<dbReference type="PANTHER" id="PTHR10803">
    <property type="entry name" value="ARSENICAL PUMP-DRIVING ATPASE ARSENITE-TRANSLOCATING ATPASE"/>
    <property type="match status" value="1"/>
</dbReference>
<proteinExistence type="predicted"/>
<evidence type="ECO:0000313" key="4">
    <source>
        <dbReference type="Proteomes" id="UP000555552"/>
    </source>
</evidence>
<dbReference type="Pfam" id="PF02374">
    <property type="entry name" value="ArsA_ATPase"/>
    <property type="match status" value="1"/>
</dbReference>
<accession>A0A849BHV2</accession>
<dbReference type="InterPro" id="IPR027417">
    <property type="entry name" value="P-loop_NTPase"/>
</dbReference>
<feature type="compositionally biased region" description="Low complexity" evidence="1">
    <location>
        <begin position="8"/>
        <end position="21"/>
    </location>
</feature>
<protein>
    <submittedName>
        <fullName evidence="3">ArsA family ATPase</fullName>
    </submittedName>
</protein>
<feature type="compositionally biased region" description="Low complexity" evidence="1">
    <location>
        <begin position="289"/>
        <end position="307"/>
    </location>
</feature>
<reference evidence="3 4" key="1">
    <citation type="submission" date="2020-05" db="EMBL/GenBank/DDBJ databases">
        <title>MicrobeNet Type strains.</title>
        <authorList>
            <person name="Nicholson A.C."/>
        </authorList>
    </citation>
    <scope>NUCLEOTIDE SEQUENCE [LARGE SCALE GENOMIC DNA]</scope>
    <source>
        <strain evidence="3 4">JCM 14547</strain>
    </source>
</reference>
<dbReference type="Proteomes" id="UP000555552">
    <property type="component" value="Unassembled WGS sequence"/>
</dbReference>
<evidence type="ECO:0000259" key="2">
    <source>
        <dbReference type="Pfam" id="PF02374"/>
    </source>
</evidence>
<feature type="compositionally biased region" description="Basic residues" evidence="1">
    <location>
        <begin position="217"/>
        <end position="247"/>
    </location>
</feature>
<dbReference type="CDD" id="cd02035">
    <property type="entry name" value="ArsA"/>
    <property type="match status" value="1"/>
</dbReference>
<organism evidence="3 4">
    <name type="scientific">Pseudokineococcus marinus</name>
    <dbReference type="NCBI Taxonomy" id="351215"/>
    <lineage>
        <taxon>Bacteria</taxon>
        <taxon>Bacillati</taxon>
        <taxon>Actinomycetota</taxon>
        <taxon>Actinomycetes</taxon>
        <taxon>Kineosporiales</taxon>
        <taxon>Kineosporiaceae</taxon>
        <taxon>Pseudokineococcus</taxon>
    </lineage>
</organism>
<dbReference type="GO" id="GO:0005524">
    <property type="term" value="F:ATP binding"/>
    <property type="evidence" value="ECO:0007669"/>
    <property type="project" value="InterPro"/>
</dbReference>
<feature type="compositionally biased region" description="Basic residues" evidence="1">
    <location>
        <begin position="102"/>
        <end position="112"/>
    </location>
</feature>
<feature type="region of interest" description="Disordered" evidence="1">
    <location>
        <begin position="1"/>
        <end position="307"/>
    </location>
</feature>
<feature type="compositionally biased region" description="Low complexity" evidence="1">
    <location>
        <begin position="192"/>
        <end position="201"/>
    </location>
</feature>
<sequence length="707" mass="74357">MRGRGPPGRRAPVRAAAAALRGAHDRGHPGGRRGRGAGDRAAGGAARVPRPLLQAGPGRAGAGPGGRHRLRHHGRPRRPRRPAHRQGLRGGAPPRAREGRRARAHLRRRGPRRAADGADRPLPQRQLGGVRHRARGAGGDAGRVGHAGDALGGDPGAPRHAARGDARAGDRGRRRRARGGAAARRRRRRRPGALGHPAAGAPRRRPRRPRAGLGGARRARGGARGAPRRVRGRRRRGAARRGGRARRAPGAAGPRAGGPRRHRATARRAAAAARRRGRPRAGGPRGPPRRAGAGVSAAPGRAPSGPAGPVLDVDALLDDRSTSVLVCCGSGGVGKTTTAAALSVRAAERGRRVVVLTIDPARRLAQSLGLAELDNTPRRVEDVGAAAGGSLDAMMLDMKRTFDDVVEAHASPERARAIFDNPFYEAMSSSFSGTSEYMAMEKLGQLRARASVPGGDGSEPWDLVVVDTPPSRSALDFLDAPRRLSSFLDGRFIRLLLAPARAGGRAYVRVLSGAVSSVTGALSRILGAQFLDDLQSFVTGLDAVFGGFRDRAERTYAMLAGPGTAFLVVATPDEDALREAAYFVERLGADGMPLAGLVLNRVQTTALPRLSAERSWAAVVHLEGRTADDEEDGTAPEALSRGEHALAAGLLRLHAARMFRLEREQELAARFGREHPGVAVAQVPARPRDVHDLEGLRAVGDDLGGAA</sequence>
<feature type="domain" description="ArsA/GET3 Anion-transporting ATPase-like" evidence="2">
    <location>
        <begin position="324"/>
        <end position="602"/>
    </location>
</feature>
<dbReference type="AlphaFoldDB" id="A0A849BHV2"/>
<dbReference type="SUPFAM" id="SSF52540">
    <property type="entry name" value="P-loop containing nucleoside triphosphate hydrolases"/>
    <property type="match status" value="1"/>
</dbReference>
<evidence type="ECO:0000256" key="1">
    <source>
        <dbReference type="SAM" id="MobiDB-lite"/>
    </source>
</evidence>